<dbReference type="AlphaFoldDB" id="A0A8J8C9Y9"/>
<keyword evidence="5" id="KW-1185">Reference proteome</keyword>
<evidence type="ECO:0000313" key="4">
    <source>
        <dbReference type="EMBL" id="MBX0302458.1"/>
    </source>
</evidence>
<evidence type="ECO:0000256" key="1">
    <source>
        <dbReference type="SAM" id="MobiDB-lite"/>
    </source>
</evidence>
<keyword evidence="2" id="KW-0472">Membrane</keyword>
<evidence type="ECO:0000256" key="2">
    <source>
        <dbReference type="SAM" id="Phobius"/>
    </source>
</evidence>
<feature type="compositionally biased region" description="Acidic residues" evidence="1">
    <location>
        <begin position="261"/>
        <end position="276"/>
    </location>
</feature>
<keyword evidence="2" id="KW-1133">Transmembrane helix</keyword>
<name>A0A8J8C9Y9_9EURY</name>
<feature type="transmembrane region" description="Helical" evidence="2">
    <location>
        <begin position="91"/>
        <end position="115"/>
    </location>
</feature>
<sequence length="285" mass="29643">MNERVHRQNAIETLTTAAGWLPKAPALAGLFLIVALVSAAGQLNALVSLLGSLLSLIASGVAFRTADDLAAGRSPAVADHIGTVVRRTPTLVGIGIVAAIATVVGLVFFVIPGIYIALRLGLSGAACVVDDLGVSDSLSTSWEVAEGNLLKLFGIHLVTGIVGGTVLGVLLFTLASPVALLVNDREALFTVFLGLAPFSAVLRPITSLAVSRVYLENRGEDDEENLTTQPGDDDWREDDPWQGDDAALDGPSTADTSDVSTESDDQTDADGSDDDPAGSWPDENR</sequence>
<organism evidence="4 5">
    <name type="scientific">Haloarcula salinisoli</name>
    <dbReference type="NCBI Taxonomy" id="2487746"/>
    <lineage>
        <taxon>Archaea</taxon>
        <taxon>Methanobacteriati</taxon>
        <taxon>Methanobacteriota</taxon>
        <taxon>Stenosarchaea group</taxon>
        <taxon>Halobacteria</taxon>
        <taxon>Halobacteriales</taxon>
        <taxon>Haloarculaceae</taxon>
        <taxon>Haloarcula</taxon>
    </lineage>
</organism>
<evidence type="ECO:0000313" key="5">
    <source>
        <dbReference type="Proteomes" id="UP000783863"/>
    </source>
</evidence>
<dbReference type="EMBL" id="RKLQ01000001">
    <property type="protein sequence ID" value="MBX0302458.1"/>
    <property type="molecule type" value="Genomic_DNA"/>
</dbReference>
<feature type="region of interest" description="Disordered" evidence="1">
    <location>
        <begin position="219"/>
        <end position="285"/>
    </location>
</feature>
<comment type="caution">
    <text evidence="4">The sequence shown here is derived from an EMBL/GenBank/DDBJ whole genome shotgun (WGS) entry which is preliminary data.</text>
</comment>
<gene>
    <name evidence="4" type="ORF">EGD98_02105</name>
</gene>
<proteinExistence type="predicted"/>
<protein>
    <recommendedName>
        <fullName evidence="3">DUF7847 domain-containing protein</fullName>
    </recommendedName>
</protein>
<accession>A0A8J8C9Y9</accession>
<reference evidence="4" key="1">
    <citation type="submission" date="2021-06" db="EMBL/GenBank/DDBJ databases">
        <title>Halomicroarcula sp. F24A a new haloarchaeum isolated from saline soil.</title>
        <authorList>
            <person name="Duran-Viseras A."/>
            <person name="Sanchez-Porro C."/>
            <person name="Ventosa A."/>
        </authorList>
    </citation>
    <scope>NUCLEOTIDE SEQUENCE</scope>
    <source>
        <strain evidence="4">F24A</strain>
    </source>
</reference>
<dbReference type="RefSeq" id="WP_220586696.1">
    <property type="nucleotide sequence ID" value="NZ_RKLQ01000001.1"/>
</dbReference>
<feature type="domain" description="DUF7847" evidence="3">
    <location>
        <begin position="81"/>
        <end position="202"/>
    </location>
</feature>
<feature type="transmembrane region" description="Helical" evidence="2">
    <location>
        <begin position="153"/>
        <end position="175"/>
    </location>
</feature>
<dbReference type="Proteomes" id="UP000783863">
    <property type="component" value="Unassembled WGS sequence"/>
</dbReference>
<dbReference type="InterPro" id="IPR057169">
    <property type="entry name" value="DUF7847"/>
</dbReference>
<feature type="compositionally biased region" description="Acidic residues" evidence="1">
    <location>
        <begin position="219"/>
        <end position="242"/>
    </location>
</feature>
<evidence type="ECO:0000259" key="3">
    <source>
        <dbReference type="Pfam" id="PF25231"/>
    </source>
</evidence>
<feature type="transmembrane region" description="Helical" evidence="2">
    <location>
        <begin position="45"/>
        <end position="63"/>
    </location>
</feature>
<feature type="transmembrane region" description="Helical" evidence="2">
    <location>
        <begin position="187"/>
        <end position="205"/>
    </location>
</feature>
<dbReference type="Pfam" id="PF25231">
    <property type="entry name" value="DUF7847"/>
    <property type="match status" value="1"/>
</dbReference>
<feature type="transmembrane region" description="Helical" evidence="2">
    <location>
        <begin position="20"/>
        <end position="39"/>
    </location>
</feature>
<keyword evidence="2" id="KW-0812">Transmembrane</keyword>